<dbReference type="VEuPathDB" id="FungiDB:HMPREF1541_09594"/>
<dbReference type="ESTHER" id="9euro-w2sak7">
    <property type="family name" value="Fungal_carboxylesterase_lipase"/>
</dbReference>
<dbReference type="HOGENOM" id="CLU_006586_10_6_1"/>
<dbReference type="EC" id="3.1.1.-" evidence="3"/>
<dbReference type="PANTHER" id="PTHR43918:SF4">
    <property type="entry name" value="CARBOXYLIC ESTER HYDROLASE"/>
    <property type="match status" value="1"/>
</dbReference>
<dbReference type="EMBL" id="KB822712">
    <property type="protein sequence ID" value="ETN45761.1"/>
    <property type="molecule type" value="Genomic_DNA"/>
</dbReference>
<evidence type="ECO:0000313" key="5">
    <source>
        <dbReference type="EMBL" id="ETN45761.1"/>
    </source>
</evidence>
<dbReference type="RefSeq" id="XP_008712489.1">
    <property type="nucleotide sequence ID" value="XM_008714267.1"/>
</dbReference>
<dbReference type="Gene3D" id="3.40.50.1820">
    <property type="entry name" value="alpha/beta hydrolase"/>
    <property type="match status" value="1"/>
</dbReference>
<dbReference type="InterPro" id="IPR019819">
    <property type="entry name" value="Carboxylesterase_B_CS"/>
</dbReference>
<dbReference type="GeneID" id="19976933"/>
<proteinExistence type="inferred from homology"/>
<evidence type="ECO:0000256" key="1">
    <source>
        <dbReference type="ARBA" id="ARBA00005964"/>
    </source>
</evidence>
<accession>W2SAK7</accession>
<dbReference type="STRING" id="1220924.W2SAK7"/>
<dbReference type="Proteomes" id="UP000030752">
    <property type="component" value="Unassembled WGS sequence"/>
</dbReference>
<comment type="similarity">
    <text evidence="1 3">Belongs to the type-B carboxylesterase/lipase family.</text>
</comment>
<reference evidence="5 6" key="1">
    <citation type="submission" date="2013-03" db="EMBL/GenBank/DDBJ databases">
        <title>The Genome Sequence of Phialophora europaea CBS 101466.</title>
        <authorList>
            <consortium name="The Broad Institute Genomics Platform"/>
            <person name="Cuomo C."/>
            <person name="de Hoog S."/>
            <person name="Gorbushina A."/>
            <person name="Walker B."/>
            <person name="Young S.K."/>
            <person name="Zeng Q."/>
            <person name="Gargeya S."/>
            <person name="Fitzgerald M."/>
            <person name="Haas B."/>
            <person name="Abouelleil A."/>
            <person name="Allen A.W."/>
            <person name="Alvarado L."/>
            <person name="Arachchi H.M."/>
            <person name="Berlin A.M."/>
            <person name="Chapman S.B."/>
            <person name="Gainer-Dewar J."/>
            <person name="Goldberg J."/>
            <person name="Griggs A."/>
            <person name="Gujja S."/>
            <person name="Hansen M."/>
            <person name="Howarth C."/>
            <person name="Imamovic A."/>
            <person name="Ireland A."/>
            <person name="Larimer J."/>
            <person name="McCowan C."/>
            <person name="Murphy C."/>
            <person name="Pearson M."/>
            <person name="Poon T.W."/>
            <person name="Priest M."/>
            <person name="Roberts A."/>
            <person name="Saif S."/>
            <person name="Shea T."/>
            <person name="Sisk P."/>
            <person name="Sykes S."/>
            <person name="Wortman J."/>
            <person name="Nusbaum C."/>
            <person name="Birren B."/>
        </authorList>
    </citation>
    <scope>NUCLEOTIDE SEQUENCE [LARGE SCALE GENOMIC DNA]</scope>
    <source>
        <strain evidence="5 6">CBS 101466</strain>
    </source>
</reference>
<dbReference type="eggNOG" id="KOG4389">
    <property type="taxonomic scope" value="Eukaryota"/>
</dbReference>
<feature type="domain" description="Carboxylesterase type B" evidence="4">
    <location>
        <begin position="29"/>
        <end position="546"/>
    </location>
</feature>
<dbReference type="GO" id="GO:0052689">
    <property type="term" value="F:carboxylic ester hydrolase activity"/>
    <property type="evidence" value="ECO:0007669"/>
    <property type="project" value="TreeGrafter"/>
</dbReference>
<dbReference type="InterPro" id="IPR002018">
    <property type="entry name" value="CarbesteraseB"/>
</dbReference>
<keyword evidence="2 3" id="KW-0378">Hydrolase</keyword>
<name>W2SAK7_CYPE1</name>
<dbReference type="PROSITE" id="PS00941">
    <property type="entry name" value="CARBOXYLESTERASE_B_2"/>
    <property type="match status" value="1"/>
</dbReference>
<gene>
    <name evidence="5" type="ORF">HMPREF1541_09594</name>
</gene>
<keyword evidence="3" id="KW-0732">Signal</keyword>
<evidence type="ECO:0000313" key="6">
    <source>
        <dbReference type="Proteomes" id="UP000030752"/>
    </source>
</evidence>
<dbReference type="PROSITE" id="PS51257">
    <property type="entry name" value="PROKAR_LIPOPROTEIN"/>
    <property type="match status" value="1"/>
</dbReference>
<evidence type="ECO:0000259" key="4">
    <source>
        <dbReference type="Pfam" id="PF00135"/>
    </source>
</evidence>
<dbReference type="SUPFAM" id="SSF53474">
    <property type="entry name" value="alpha/beta-Hydrolases"/>
    <property type="match status" value="1"/>
</dbReference>
<organism evidence="5 6">
    <name type="scientific">Cyphellophora europaea (strain CBS 101466)</name>
    <name type="common">Phialophora europaea</name>
    <dbReference type="NCBI Taxonomy" id="1220924"/>
    <lineage>
        <taxon>Eukaryota</taxon>
        <taxon>Fungi</taxon>
        <taxon>Dikarya</taxon>
        <taxon>Ascomycota</taxon>
        <taxon>Pezizomycotina</taxon>
        <taxon>Eurotiomycetes</taxon>
        <taxon>Chaetothyriomycetidae</taxon>
        <taxon>Chaetothyriales</taxon>
        <taxon>Cyphellophoraceae</taxon>
        <taxon>Cyphellophora</taxon>
    </lineage>
</organism>
<dbReference type="Pfam" id="PF00135">
    <property type="entry name" value="COesterase"/>
    <property type="match status" value="1"/>
</dbReference>
<sequence length="563" mass="61923">MLTRLLLLTSIWGAACAPAPPWVEADSSHPLVTVKNGTYAGVHSSTYDQDFFLGIPFAEPPIGDRRFANPAPLAEESWDGTRDATTYSPFCVGYGWASAGYELSEDCLYLNIIRPANVEGPLPLAVWFYGGAWTQGGAPDQRYNLSFIVERSVELGHPIMAASINYRVSVWGFLGSSEVAESGNSNFGLRDQRLGLHWIQENIEAFGGDPSKVTIWGQSAGAASAGYHLLAFDGRDDGLFRNAIMQSGGPLSLDDQSRSTQAVYDNLTIVAGCGDATDTLACLRSAPFEVVNDIVNRTSARGVWTPRIDGDLIARHSSEQLADGSFVHVPIMIGATADEGTPYAPRNINSTEDFRQWLTGTERIPEAFADELVTEYPNNPLLPLSLANLPVDFTPNSSYGAEYRRVVTYVGDALFHAGRRHSARVWAENNLTSYSYYFNAIPAWGSQMDGAAHLAEIPFVMYSLEGVGWEPERVAPFEGKPESYTRLAELVSGDWISFVSEGDPNAWEGREEYDVPDWPVYGDQEGEKLNFVYDANVTSFVEEDNYRLEAIDLIISAMDVYDR</sequence>
<dbReference type="PROSITE" id="PS00122">
    <property type="entry name" value="CARBOXYLESTERASE_B_1"/>
    <property type="match status" value="1"/>
</dbReference>
<feature type="signal peptide" evidence="3">
    <location>
        <begin position="1"/>
        <end position="16"/>
    </location>
</feature>
<keyword evidence="6" id="KW-1185">Reference proteome</keyword>
<dbReference type="InterPro" id="IPR029058">
    <property type="entry name" value="AB_hydrolase_fold"/>
</dbReference>
<dbReference type="InParanoid" id="W2SAK7"/>
<feature type="chain" id="PRO_5005149976" description="Carboxylic ester hydrolase" evidence="3">
    <location>
        <begin position="17"/>
        <end position="563"/>
    </location>
</feature>
<evidence type="ECO:0000256" key="2">
    <source>
        <dbReference type="ARBA" id="ARBA00022801"/>
    </source>
</evidence>
<evidence type="ECO:0000256" key="3">
    <source>
        <dbReference type="RuleBase" id="RU361235"/>
    </source>
</evidence>
<dbReference type="InterPro" id="IPR019826">
    <property type="entry name" value="Carboxylesterase_B_AS"/>
</dbReference>
<protein>
    <recommendedName>
        <fullName evidence="3">Carboxylic ester hydrolase</fullName>
        <ecNumber evidence="3">3.1.1.-</ecNumber>
    </recommendedName>
</protein>
<dbReference type="OrthoDB" id="408631at2759"/>
<dbReference type="AlphaFoldDB" id="W2SAK7"/>
<dbReference type="InterPro" id="IPR050654">
    <property type="entry name" value="AChE-related_enzymes"/>
</dbReference>
<dbReference type="PANTHER" id="PTHR43918">
    <property type="entry name" value="ACETYLCHOLINESTERASE"/>
    <property type="match status" value="1"/>
</dbReference>